<dbReference type="STRING" id="264697.ABE28_015835"/>
<dbReference type="KEGG" id="bmur:ABE28_015835"/>
<reference evidence="2 3" key="1">
    <citation type="submission" date="2016-08" db="EMBL/GenBank/DDBJ databases">
        <title>Complete genome sequence of Bacillus muralis G25-68, a strain with toxicity to nematodes.</title>
        <authorList>
            <person name="Zheng Z."/>
        </authorList>
    </citation>
    <scope>NUCLEOTIDE SEQUENCE [LARGE SCALE GENOMIC DNA]</scope>
    <source>
        <strain evidence="2 3">G25-68</strain>
    </source>
</reference>
<dbReference type="RefSeq" id="WP_064463579.1">
    <property type="nucleotide sequence ID" value="NZ_CP017080.1"/>
</dbReference>
<feature type="transmembrane region" description="Helical" evidence="1">
    <location>
        <begin position="97"/>
        <end position="117"/>
    </location>
</feature>
<dbReference type="OrthoDB" id="2962380at2"/>
<dbReference type="AlphaFoldDB" id="A0A1B3XRI1"/>
<feature type="transmembrane region" description="Helical" evidence="1">
    <location>
        <begin position="233"/>
        <end position="256"/>
    </location>
</feature>
<protein>
    <submittedName>
        <fullName evidence="2">Uncharacterized protein</fullName>
    </submittedName>
</protein>
<feature type="transmembrane region" description="Helical" evidence="1">
    <location>
        <begin position="174"/>
        <end position="193"/>
    </location>
</feature>
<accession>A0A1B3XRI1</accession>
<keyword evidence="1" id="KW-0472">Membrane</keyword>
<name>A0A1B3XRI1_9BACI</name>
<dbReference type="EMBL" id="CP017080">
    <property type="protein sequence ID" value="AOH55833.1"/>
    <property type="molecule type" value="Genomic_DNA"/>
</dbReference>
<dbReference type="Proteomes" id="UP000077926">
    <property type="component" value="Chromosome"/>
</dbReference>
<evidence type="ECO:0000313" key="3">
    <source>
        <dbReference type="Proteomes" id="UP000077926"/>
    </source>
</evidence>
<evidence type="ECO:0000256" key="1">
    <source>
        <dbReference type="SAM" id="Phobius"/>
    </source>
</evidence>
<organism evidence="2 3">
    <name type="scientific">Peribacillus muralis</name>
    <dbReference type="NCBI Taxonomy" id="264697"/>
    <lineage>
        <taxon>Bacteria</taxon>
        <taxon>Bacillati</taxon>
        <taxon>Bacillota</taxon>
        <taxon>Bacilli</taxon>
        <taxon>Bacillales</taxon>
        <taxon>Bacillaceae</taxon>
        <taxon>Peribacillus</taxon>
    </lineage>
</organism>
<sequence length="262" mass="29279">MNSFKGLVQKEWVVGKTTLLWLLVAQAGFVCLAFFAAKYWEVAGLFYLCTWLNMLVQPLFIFSVILSCLHSEGKTLLWIHNPQSAAMLLGSKLSISMFFQVASIFFSACVVFGGMKIPESLFKKGFHNETMLDGGSLLMTAGVLVVVSLALAVFTLFLWIVYHALAGNDVMKPLRVLLISAICLGMLFFRNWLFSTGLYMKLDELWTVPIISDSSFSMSLDHFEFSFQTGGSLSLLTSGFELIGLVILFLISCWLLDRKIEV</sequence>
<feature type="transmembrane region" description="Helical" evidence="1">
    <location>
        <begin position="45"/>
        <end position="69"/>
    </location>
</feature>
<keyword evidence="1" id="KW-0812">Transmembrane</keyword>
<keyword evidence="1" id="KW-1133">Transmembrane helix</keyword>
<gene>
    <name evidence="2" type="ORF">ABE28_015835</name>
</gene>
<feature type="transmembrane region" description="Helical" evidence="1">
    <location>
        <begin position="20"/>
        <end position="39"/>
    </location>
</feature>
<evidence type="ECO:0000313" key="2">
    <source>
        <dbReference type="EMBL" id="AOH55833.1"/>
    </source>
</evidence>
<feature type="transmembrane region" description="Helical" evidence="1">
    <location>
        <begin position="137"/>
        <end position="162"/>
    </location>
</feature>
<proteinExistence type="predicted"/>
<keyword evidence="3" id="KW-1185">Reference proteome</keyword>